<dbReference type="CDD" id="cd01948">
    <property type="entry name" value="EAL"/>
    <property type="match status" value="1"/>
</dbReference>
<dbReference type="GO" id="GO:0071111">
    <property type="term" value="F:cyclic-guanylate-specific phosphodiesterase activity"/>
    <property type="evidence" value="ECO:0007669"/>
    <property type="project" value="InterPro"/>
</dbReference>
<dbReference type="Gene3D" id="3.20.20.450">
    <property type="entry name" value="EAL domain"/>
    <property type="match status" value="1"/>
</dbReference>
<feature type="non-terminal residue" evidence="2">
    <location>
        <position position="1"/>
    </location>
</feature>
<feature type="non-terminal residue" evidence="2">
    <location>
        <position position="70"/>
    </location>
</feature>
<evidence type="ECO:0000313" key="3">
    <source>
        <dbReference type="Proteomes" id="UP000264719"/>
    </source>
</evidence>
<feature type="domain" description="EAL" evidence="1">
    <location>
        <begin position="1"/>
        <end position="70"/>
    </location>
</feature>
<gene>
    <name evidence="2" type="ORF">DCS45_11945</name>
</gene>
<dbReference type="PANTHER" id="PTHR33121:SF70">
    <property type="entry name" value="SIGNALING PROTEIN YKOW"/>
    <property type="match status" value="1"/>
</dbReference>
<proteinExistence type="predicted"/>
<sequence length="70" mass="7951">DPTVAERLILEITESSAMVVPELVTGFMEKLQHKGVSFALDDFGAGYTSFRYLKQFYFDILKIDGQFIRG</sequence>
<dbReference type="PROSITE" id="PS50883">
    <property type="entry name" value="EAL"/>
    <property type="match status" value="1"/>
</dbReference>
<dbReference type="PANTHER" id="PTHR33121">
    <property type="entry name" value="CYCLIC DI-GMP PHOSPHODIESTERASE PDEF"/>
    <property type="match status" value="1"/>
</dbReference>
<dbReference type="Pfam" id="PF00563">
    <property type="entry name" value="EAL"/>
    <property type="match status" value="1"/>
</dbReference>
<reference evidence="2 3" key="1">
    <citation type="journal article" date="2018" name="Nat. Biotechnol.">
        <title>A standardized bacterial taxonomy based on genome phylogeny substantially revises the tree of life.</title>
        <authorList>
            <person name="Parks D.H."/>
            <person name="Chuvochina M."/>
            <person name="Waite D.W."/>
            <person name="Rinke C."/>
            <person name="Skarshewski A."/>
            <person name="Chaumeil P.A."/>
            <person name="Hugenholtz P."/>
        </authorList>
    </citation>
    <scope>NUCLEOTIDE SEQUENCE [LARGE SCALE GENOMIC DNA]</scope>
    <source>
        <strain evidence="2">UBA9169</strain>
    </source>
</reference>
<evidence type="ECO:0000313" key="2">
    <source>
        <dbReference type="EMBL" id="HAR52570.1"/>
    </source>
</evidence>
<dbReference type="Proteomes" id="UP000264719">
    <property type="component" value="Unassembled WGS sequence"/>
</dbReference>
<dbReference type="InterPro" id="IPR001633">
    <property type="entry name" value="EAL_dom"/>
</dbReference>
<evidence type="ECO:0000259" key="1">
    <source>
        <dbReference type="PROSITE" id="PS50883"/>
    </source>
</evidence>
<name>A0A348WDF8_9RHOB</name>
<protein>
    <submittedName>
        <fullName evidence="2">EAL domain-containing protein</fullName>
    </submittedName>
</protein>
<dbReference type="SUPFAM" id="SSF141868">
    <property type="entry name" value="EAL domain-like"/>
    <property type="match status" value="1"/>
</dbReference>
<dbReference type="InterPro" id="IPR050706">
    <property type="entry name" value="Cyclic-di-GMP_PDE-like"/>
</dbReference>
<dbReference type="InterPro" id="IPR035919">
    <property type="entry name" value="EAL_sf"/>
</dbReference>
<dbReference type="AlphaFoldDB" id="A0A348WDF8"/>
<organism evidence="2 3">
    <name type="scientific">Roseovarius nubinhibens</name>
    <dbReference type="NCBI Taxonomy" id="314263"/>
    <lineage>
        <taxon>Bacteria</taxon>
        <taxon>Pseudomonadati</taxon>
        <taxon>Pseudomonadota</taxon>
        <taxon>Alphaproteobacteria</taxon>
        <taxon>Rhodobacterales</taxon>
        <taxon>Roseobacteraceae</taxon>
        <taxon>Roseovarius</taxon>
    </lineage>
</organism>
<dbReference type="EMBL" id="DMVW01000116">
    <property type="protein sequence ID" value="HAR52570.1"/>
    <property type="molecule type" value="Genomic_DNA"/>
</dbReference>
<accession>A0A348WDF8</accession>
<comment type="caution">
    <text evidence="2">The sequence shown here is derived from an EMBL/GenBank/DDBJ whole genome shotgun (WGS) entry which is preliminary data.</text>
</comment>